<name>A0ABY6MD20_9BACT</name>
<sequence>MKSFRPFLLLLLMGVLNPLFAQQRVLKKALKRTDANGFSGVVLTANKGKILVEEAIGLRSYEESVPLETTDIFELASLSKQFTAMMVMICKEKGLLQFDDMAENYVAIPYKGISIRNLLTHTSGLPDYQAIMDEYWDKSQVAGNPEILEYLRKYAPPKSFEPGEKYEYSNTGYVILASIVEKVTGEDFVKLSKEWIFEPLEMQNTAIRSLEEKANVENFAAGHLKNKQGQYVNANTFHSSDYTVWLGNRKGPGRVSSSAEDLLKWDQALYTDKLVSQKTLTEAFTPFELNNGTLSYYGFGWEIKIQSPFGKVVMHTGSNPGYSTIIARYIEENKTVIVLNNNAHPDMMKVVESANLSFGKK</sequence>
<dbReference type="Gene3D" id="3.40.710.10">
    <property type="entry name" value="DD-peptidase/beta-lactamase superfamily"/>
    <property type="match status" value="1"/>
</dbReference>
<feature type="domain" description="Beta-lactamase-related" evidence="1">
    <location>
        <begin position="36"/>
        <end position="347"/>
    </location>
</feature>
<dbReference type="InterPro" id="IPR050491">
    <property type="entry name" value="AmpC-like"/>
</dbReference>
<dbReference type="EMBL" id="CP110226">
    <property type="protein sequence ID" value="UZD21423.1"/>
    <property type="molecule type" value="Genomic_DNA"/>
</dbReference>
<gene>
    <name evidence="2" type="ORF">OM944_12195</name>
</gene>
<dbReference type="InterPro" id="IPR012338">
    <property type="entry name" value="Beta-lactam/transpept-like"/>
</dbReference>
<evidence type="ECO:0000313" key="3">
    <source>
        <dbReference type="Proteomes" id="UP001163156"/>
    </source>
</evidence>
<proteinExistence type="predicted"/>
<dbReference type="PANTHER" id="PTHR46825:SF9">
    <property type="entry name" value="BETA-LACTAMASE-RELATED DOMAIN-CONTAINING PROTEIN"/>
    <property type="match status" value="1"/>
</dbReference>
<dbReference type="Proteomes" id="UP001163156">
    <property type="component" value="Chromosome"/>
</dbReference>
<dbReference type="RefSeq" id="WP_264807895.1">
    <property type="nucleotide sequence ID" value="NZ_CP110226.1"/>
</dbReference>
<protein>
    <submittedName>
        <fullName evidence="2">Beta-lactamase family protein</fullName>
    </submittedName>
</protein>
<keyword evidence="3" id="KW-1185">Reference proteome</keyword>
<evidence type="ECO:0000259" key="1">
    <source>
        <dbReference type="Pfam" id="PF00144"/>
    </source>
</evidence>
<evidence type="ECO:0000313" key="2">
    <source>
        <dbReference type="EMBL" id="UZD21423.1"/>
    </source>
</evidence>
<dbReference type="InterPro" id="IPR001466">
    <property type="entry name" value="Beta-lactam-related"/>
</dbReference>
<accession>A0ABY6MD20</accession>
<reference evidence="2" key="1">
    <citation type="submission" date="2022-10" db="EMBL/GenBank/DDBJ databases">
        <title>Algoriphagus sp. a novel bacteria isolate from halophytes salicornia europaea.</title>
        <authorList>
            <person name="Peng Y."/>
            <person name="Jiang L."/>
            <person name="Lee J."/>
        </authorList>
    </citation>
    <scope>NUCLEOTIDE SEQUENCE</scope>
    <source>
        <strain evidence="2">TR-M5</strain>
    </source>
</reference>
<dbReference type="PANTHER" id="PTHR46825">
    <property type="entry name" value="D-ALANYL-D-ALANINE-CARBOXYPEPTIDASE/ENDOPEPTIDASE AMPH"/>
    <property type="match status" value="1"/>
</dbReference>
<dbReference type="Pfam" id="PF00144">
    <property type="entry name" value="Beta-lactamase"/>
    <property type="match status" value="1"/>
</dbReference>
<organism evidence="2 3">
    <name type="scientific">Algoriphagus halophytocola</name>
    <dbReference type="NCBI Taxonomy" id="2991499"/>
    <lineage>
        <taxon>Bacteria</taxon>
        <taxon>Pseudomonadati</taxon>
        <taxon>Bacteroidota</taxon>
        <taxon>Cytophagia</taxon>
        <taxon>Cytophagales</taxon>
        <taxon>Cyclobacteriaceae</taxon>
        <taxon>Algoriphagus</taxon>
    </lineage>
</organism>
<dbReference type="SUPFAM" id="SSF56601">
    <property type="entry name" value="beta-lactamase/transpeptidase-like"/>
    <property type="match status" value="1"/>
</dbReference>